<protein>
    <submittedName>
        <fullName evidence="1">Uncharacterized protein</fullName>
    </submittedName>
</protein>
<reference evidence="1 2" key="1">
    <citation type="submission" date="2019-10" db="EMBL/GenBank/DDBJ databases">
        <title>Genome Sequences from Six Type Strain Members of the Archaeal Family Sulfolobaceae: Acidianus ambivalens, Acidianus infernus, Metallosphaera prunae, Stygiolobus azoricus, Sulfolobus metallicus, and Sulfurisphaera ohwakuensis.</title>
        <authorList>
            <person name="Counts J.A."/>
            <person name="Kelly R.M."/>
        </authorList>
    </citation>
    <scope>NUCLEOTIDE SEQUENCE [LARGE SCALE GENOMIC DNA]</scope>
    <source>
        <strain evidence="1 2">FC6</strain>
    </source>
</reference>
<dbReference type="RefSeq" id="WP_156007334.1">
    <property type="nucleotide sequence ID" value="NZ_CP045483.1"/>
</dbReference>
<dbReference type="GeneID" id="42799067"/>
<accession>A0A650CR82</accession>
<proteinExistence type="predicted"/>
<gene>
    <name evidence="1" type="ORF">D1868_08315</name>
</gene>
<dbReference type="KEGG" id="sazo:D1868_08315"/>
<dbReference type="AlphaFoldDB" id="A0A650CR82"/>
<sequence>MYNYKLINLETSLRNNTKIIKLQTSSSRVSFENGRFFDPHNLIVKKGNEAEESIKAELKNIREIIIDGLTKASIEFDLPVSLIKRYVEDLVEKPTAIKPTSYLDFEVSELEIELNKIFFDRNLNMPGDVVPQRILKLSIRTNKGCTKLKLKEKSNVTLEYAEDCETWSEESLKVLSVLSSLHPTIFEVKEIIDYLKKMCRV</sequence>
<dbReference type="Proteomes" id="UP000423396">
    <property type="component" value="Chromosome"/>
</dbReference>
<dbReference type="EMBL" id="CP045483">
    <property type="protein sequence ID" value="QGR19987.1"/>
    <property type="molecule type" value="Genomic_DNA"/>
</dbReference>
<evidence type="ECO:0000313" key="2">
    <source>
        <dbReference type="Proteomes" id="UP000423396"/>
    </source>
</evidence>
<evidence type="ECO:0000313" key="1">
    <source>
        <dbReference type="EMBL" id="QGR19987.1"/>
    </source>
</evidence>
<organism evidence="1 2">
    <name type="scientific">Stygiolobus azoricus</name>
    <dbReference type="NCBI Taxonomy" id="41675"/>
    <lineage>
        <taxon>Archaea</taxon>
        <taxon>Thermoproteota</taxon>
        <taxon>Thermoprotei</taxon>
        <taxon>Sulfolobales</taxon>
        <taxon>Sulfolobaceae</taxon>
        <taxon>Stygiolobus</taxon>
    </lineage>
</organism>
<name>A0A650CR82_9CREN</name>
<keyword evidence="2" id="KW-1185">Reference proteome</keyword>
<dbReference type="OrthoDB" id="38965at2157"/>